<dbReference type="Pfam" id="PF12706">
    <property type="entry name" value="Lactamase_B_2"/>
    <property type="match status" value="1"/>
</dbReference>
<dbReference type="PANTHER" id="PTHR46018">
    <property type="entry name" value="ZINC PHOSPHODIESTERASE ELAC PROTEIN 1"/>
    <property type="match status" value="1"/>
</dbReference>
<dbReference type="HAMAP" id="MF_01818">
    <property type="entry name" value="RNase_Z_BN"/>
    <property type="match status" value="1"/>
</dbReference>
<evidence type="ECO:0000313" key="11">
    <source>
        <dbReference type="EMBL" id="SFM19094.1"/>
    </source>
</evidence>
<evidence type="ECO:0000256" key="2">
    <source>
        <dbReference type="ARBA" id="ARBA00011738"/>
    </source>
</evidence>
<sequence length="306" mass="34009">MLRVTFLGTGGSLPTPERNPSAVMVNREGELMLFDCGEGTQQQMMRAKTGMKALSSIFISHFHADHMLGIPGLIQTMSFHGRTEPLKIYGPHWVHEFARILSALGYYKLRFEIDAIDLSPGDVIKRDDYSIMVLKTEHSIPSLGYALVENERSGKFNRQKAIELGVPPGPLFSKLHRGESVEVNGKVIHSKDVVGAGRPGRKIVYTGDTRPCKAILEASKDADLLIHDSTLANDQQDWAIESMHSTAKEAAVLAKEANVLKLVLTHISSRYSDDPSQLLKEAKEVFDKVIVADDLMELDIPYRDRT</sequence>
<protein>
    <recommendedName>
        <fullName evidence="9">Ribonuclease Z</fullName>
        <shortName evidence="9">RNase Z</shortName>
        <ecNumber evidence="9">3.1.26.11</ecNumber>
    </recommendedName>
    <alternativeName>
        <fullName evidence="9">tRNA 3 endonuclease</fullName>
    </alternativeName>
    <alternativeName>
        <fullName evidence="9">tRNase Z</fullName>
    </alternativeName>
</protein>
<dbReference type="CDD" id="cd07717">
    <property type="entry name" value="RNaseZ_ZiPD-like_MBL-fold"/>
    <property type="match status" value="1"/>
</dbReference>
<accession>A0A1I4NU92</accession>
<dbReference type="PANTHER" id="PTHR46018:SF2">
    <property type="entry name" value="ZINC PHOSPHODIESTERASE ELAC PROTEIN 1"/>
    <property type="match status" value="1"/>
</dbReference>
<dbReference type="GO" id="GO:0008270">
    <property type="term" value="F:zinc ion binding"/>
    <property type="evidence" value="ECO:0007669"/>
    <property type="project" value="UniProtKB-UniRule"/>
</dbReference>
<evidence type="ECO:0000259" key="10">
    <source>
        <dbReference type="SMART" id="SM00849"/>
    </source>
</evidence>
<comment type="function">
    <text evidence="9">Zinc phosphodiesterase, which displays some tRNA 3'-processing endonuclease activity. Probably involved in tRNA maturation, by removing a 3'-trailer from precursor tRNA.</text>
</comment>
<feature type="binding site" evidence="9">
    <location>
        <position position="208"/>
    </location>
    <ligand>
        <name>Zn(2+)</name>
        <dbReference type="ChEBI" id="CHEBI:29105"/>
        <label>1</label>
        <note>catalytic</note>
    </ligand>
</feature>
<comment type="cofactor">
    <cofactor evidence="9">
        <name>Zn(2+)</name>
        <dbReference type="ChEBI" id="CHEBI:29105"/>
    </cofactor>
    <text evidence="9">Binds 2 Zn(2+) ions.</text>
</comment>
<dbReference type="InterPro" id="IPR013471">
    <property type="entry name" value="RNase_Z/BN"/>
</dbReference>
<dbReference type="GO" id="GO:0042781">
    <property type="term" value="F:3'-tRNA processing endoribonuclease activity"/>
    <property type="evidence" value="ECO:0007669"/>
    <property type="project" value="UniProtKB-UniRule"/>
</dbReference>
<evidence type="ECO:0000256" key="1">
    <source>
        <dbReference type="ARBA" id="ARBA00000402"/>
    </source>
</evidence>
<dbReference type="Gene3D" id="3.60.15.10">
    <property type="entry name" value="Ribonuclease Z/Hydroxyacylglutathione hydrolase-like"/>
    <property type="match status" value="1"/>
</dbReference>
<feature type="binding site" evidence="9">
    <location>
        <position position="61"/>
    </location>
    <ligand>
        <name>Zn(2+)</name>
        <dbReference type="ChEBI" id="CHEBI:29105"/>
        <label>1</label>
        <note>catalytic</note>
    </ligand>
</feature>
<feature type="binding site" evidence="9">
    <location>
        <position position="65"/>
    </location>
    <ligand>
        <name>Zn(2+)</name>
        <dbReference type="ChEBI" id="CHEBI:29105"/>
        <label>2</label>
        <note>catalytic</note>
    </ligand>
</feature>
<dbReference type="EMBL" id="FOUJ01000001">
    <property type="protein sequence ID" value="SFM19094.1"/>
    <property type="molecule type" value="Genomic_DNA"/>
</dbReference>
<dbReference type="InterPro" id="IPR001279">
    <property type="entry name" value="Metallo-B-lactamas"/>
</dbReference>
<dbReference type="NCBIfam" id="NF000801">
    <property type="entry name" value="PRK00055.1-3"/>
    <property type="match status" value="1"/>
</dbReference>
<keyword evidence="3 9" id="KW-0819">tRNA processing</keyword>
<evidence type="ECO:0000256" key="9">
    <source>
        <dbReference type="HAMAP-Rule" id="MF_01818"/>
    </source>
</evidence>
<dbReference type="OrthoDB" id="85118at2157"/>
<dbReference type="RefSeq" id="WP_091932085.1">
    <property type="nucleotide sequence ID" value="NZ_FOUJ01000001.1"/>
</dbReference>
<feature type="binding site" evidence="9">
    <location>
        <position position="138"/>
    </location>
    <ligand>
        <name>Zn(2+)</name>
        <dbReference type="ChEBI" id="CHEBI:29105"/>
        <label>1</label>
        <note>catalytic</note>
    </ligand>
</feature>
<organism evidence="11 12">
    <name type="scientific">Methanolobus profundi</name>
    <dbReference type="NCBI Taxonomy" id="487685"/>
    <lineage>
        <taxon>Archaea</taxon>
        <taxon>Methanobacteriati</taxon>
        <taxon>Methanobacteriota</taxon>
        <taxon>Stenosarchaea group</taxon>
        <taxon>Methanomicrobia</taxon>
        <taxon>Methanosarcinales</taxon>
        <taxon>Methanosarcinaceae</taxon>
        <taxon>Methanolobus</taxon>
    </lineage>
</organism>
<dbReference type="Pfam" id="PF23023">
    <property type="entry name" value="Anti-Pycsar_Apyc1"/>
    <property type="match status" value="1"/>
</dbReference>
<dbReference type="GO" id="GO:0042802">
    <property type="term" value="F:identical protein binding"/>
    <property type="evidence" value="ECO:0007669"/>
    <property type="project" value="UniProtKB-ARBA"/>
</dbReference>
<evidence type="ECO:0000256" key="5">
    <source>
        <dbReference type="ARBA" id="ARBA00022723"/>
    </source>
</evidence>
<keyword evidence="6 9" id="KW-0255">Endonuclease</keyword>
<dbReference type="Proteomes" id="UP000198535">
    <property type="component" value="Unassembled WGS sequence"/>
</dbReference>
<keyword evidence="8 9" id="KW-0862">Zinc</keyword>
<comment type="catalytic activity">
    <reaction evidence="1 9">
        <text>Endonucleolytic cleavage of RNA, removing extra 3' nucleotides from tRNA precursor, generating 3' termini of tRNAs. A 3'-hydroxy group is left at the tRNA terminus and a 5'-phosphoryl group is left at the trailer molecule.</text>
        <dbReference type="EC" id="3.1.26.11"/>
    </reaction>
</comment>
<keyword evidence="5 9" id="KW-0479">Metal-binding</keyword>
<evidence type="ECO:0000256" key="6">
    <source>
        <dbReference type="ARBA" id="ARBA00022759"/>
    </source>
</evidence>
<feature type="active site" description="Proton acceptor" evidence="9">
    <location>
        <position position="65"/>
    </location>
</feature>
<comment type="similarity">
    <text evidence="9">Belongs to the RNase Z family.</text>
</comment>
<reference evidence="12" key="1">
    <citation type="submission" date="2016-10" db="EMBL/GenBank/DDBJ databases">
        <authorList>
            <person name="Varghese N."/>
            <person name="Submissions S."/>
        </authorList>
    </citation>
    <scope>NUCLEOTIDE SEQUENCE [LARGE SCALE GENOMIC DNA]</scope>
    <source>
        <strain evidence="12">Mob M</strain>
    </source>
</reference>
<dbReference type="AlphaFoldDB" id="A0A1I4NU92"/>
<gene>
    <name evidence="9" type="primary">rnz</name>
    <name evidence="11" type="ORF">SAMN04488696_0266</name>
</gene>
<proteinExistence type="inferred from homology"/>
<dbReference type="NCBIfam" id="TIGR02651">
    <property type="entry name" value="RNase_Z"/>
    <property type="match status" value="1"/>
</dbReference>
<keyword evidence="4 9" id="KW-0540">Nuclease</keyword>
<evidence type="ECO:0000256" key="4">
    <source>
        <dbReference type="ARBA" id="ARBA00022722"/>
    </source>
</evidence>
<keyword evidence="12" id="KW-1185">Reference proteome</keyword>
<feature type="domain" description="Metallo-beta-lactamase" evidence="10">
    <location>
        <begin position="19"/>
        <end position="266"/>
    </location>
</feature>
<dbReference type="SUPFAM" id="SSF56281">
    <property type="entry name" value="Metallo-hydrolase/oxidoreductase"/>
    <property type="match status" value="1"/>
</dbReference>
<dbReference type="InterPro" id="IPR036866">
    <property type="entry name" value="RibonucZ/Hydroxyglut_hydro"/>
</dbReference>
<name>A0A1I4NU92_9EURY</name>
<feature type="binding site" evidence="9">
    <location>
        <position position="266"/>
    </location>
    <ligand>
        <name>Zn(2+)</name>
        <dbReference type="ChEBI" id="CHEBI:29105"/>
        <label>2</label>
        <note>catalytic</note>
    </ligand>
</feature>
<dbReference type="EC" id="3.1.26.11" evidence="9"/>
<feature type="binding site" evidence="9">
    <location>
        <position position="208"/>
    </location>
    <ligand>
        <name>Zn(2+)</name>
        <dbReference type="ChEBI" id="CHEBI:29105"/>
        <label>2</label>
        <note>catalytic</note>
    </ligand>
</feature>
<feature type="binding site" evidence="9">
    <location>
        <position position="66"/>
    </location>
    <ligand>
        <name>Zn(2+)</name>
        <dbReference type="ChEBI" id="CHEBI:29105"/>
        <label>2</label>
        <note>catalytic</note>
    </ligand>
</feature>
<keyword evidence="7 9" id="KW-0378">Hydrolase</keyword>
<evidence type="ECO:0000256" key="8">
    <source>
        <dbReference type="ARBA" id="ARBA00022833"/>
    </source>
</evidence>
<dbReference type="SMART" id="SM00849">
    <property type="entry name" value="Lactamase_B"/>
    <property type="match status" value="1"/>
</dbReference>
<dbReference type="STRING" id="487685.SAMN04488696_0266"/>
<evidence type="ECO:0000313" key="12">
    <source>
        <dbReference type="Proteomes" id="UP000198535"/>
    </source>
</evidence>
<evidence type="ECO:0000256" key="7">
    <source>
        <dbReference type="ARBA" id="ARBA00022801"/>
    </source>
</evidence>
<feature type="binding site" evidence="9">
    <location>
        <position position="63"/>
    </location>
    <ligand>
        <name>Zn(2+)</name>
        <dbReference type="ChEBI" id="CHEBI:29105"/>
        <label>1</label>
        <note>catalytic</note>
    </ligand>
</feature>
<dbReference type="FunFam" id="3.60.15.10:FF:000002">
    <property type="entry name" value="Ribonuclease Z"/>
    <property type="match status" value="1"/>
</dbReference>
<comment type="subunit">
    <text evidence="2 9">Homodimer.</text>
</comment>
<evidence type="ECO:0000256" key="3">
    <source>
        <dbReference type="ARBA" id="ARBA00022694"/>
    </source>
</evidence>